<name>A0A8S1LSQ0_9CILI</name>
<sequence length="43" mass="5256">MKHLLKGSIYGQFGEKDEMKVFFKFLMMLRDKQKQQNRMEKGM</sequence>
<proteinExistence type="predicted"/>
<dbReference type="EMBL" id="CAJJDN010000027">
    <property type="protein sequence ID" value="CAD8071150.1"/>
    <property type="molecule type" value="Genomic_DNA"/>
</dbReference>
<dbReference type="AlphaFoldDB" id="A0A8S1LSQ0"/>
<accession>A0A8S1LSQ0</accession>
<dbReference type="Proteomes" id="UP000692954">
    <property type="component" value="Unassembled WGS sequence"/>
</dbReference>
<comment type="caution">
    <text evidence="1">The sequence shown here is derived from an EMBL/GenBank/DDBJ whole genome shotgun (WGS) entry which is preliminary data.</text>
</comment>
<evidence type="ECO:0000313" key="1">
    <source>
        <dbReference type="EMBL" id="CAD8071150.1"/>
    </source>
</evidence>
<organism evidence="1 2">
    <name type="scientific">Paramecium sonneborni</name>
    <dbReference type="NCBI Taxonomy" id="65129"/>
    <lineage>
        <taxon>Eukaryota</taxon>
        <taxon>Sar</taxon>
        <taxon>Alveolata</taxon>
        <taxon>Ciliophora</taxon>
        <taxon>Intramacronucleata</taxon>
        <taxon>Oligohymenophorea</taxon>
        <taxon>Peniculida</taxon>
        <taxon>Parameciidae</taxon>
        <taxon>Paramecium</taxon>
    </lineage>
</organism>
<evidence type="ECO:0000313" key="2">
    <source>
        <dbReference type="Proteomes" id="UP000692954"/>
    </source>
</evidence>
<protein>
    <submittedName>
        <fullName evidence="1">Uncharacterized protein</fullName>
    </submittedName>
</protein>
<reference evidence="1" key="1">
    <citation type="submission" date="2021-01" db="EMBL/GenBank/DDBJ databases">
        <authorList>
            <consortium name="Genoscope - CEA"/>
            <person name="William W."/>
        </authorList>
    </citation>
    <scope>NUCLEOTIDE SEQUENCE</scope>
</reference>
<gene>
    <name evidence="1" type="ORF">PSON_ATCC_30995.1.T0270377</name>
</gene>
<keyword evidence="2" id="KW-1185">Reference proteome</keyword>